<reference evidence="2" key="1">
    <citation type="submission" date="2018-11" db="EMBL/GenBank/DDBJ databases">
        <authorList>
            <person name="Grassa J C."/>
        </authorList>
    </citation>
    <scope>NUCLEOTIDE SEQUENCE [LARGE SCALE GENOMIC DNA]</scope>
</reference>
<organism evidence="2 3">
    <name type="scientific">Cannabis sativa</name>
    <name type="common">Hemp</name>
    <name type="synonym">Marijuana</name>
    <dbReference type="NCBI Taxonomy" id="3483"/>
    <lineage>
        <taxon>Eukaryota</taxon>
        <taxon>Viridiplantae</taxon>
        <taxon>Streptophyta</taxon>
        <taxon>Embryophyta</taxon>
        <taxon>Tracheophyta</taxon>
        <taxon>Spermatophyta</taxon>
        <taxon>Magnoliopsida</taxon>
        <taxon>eudicotyledons</taxon>
        <taxon>Gunneridae</taxon>
        <taxon>Pentapetalae</taxon>
        <taxon>rosids</taxon>
        <taxon>fabids</taxon>
        <taxon>Rosales</taxon>
        <taxon>Cannabaceae</taxon>
        <taxon>Cannabis</taxon>
    </lineage>
</organism>
<name>A0A803PRV7_CANSA</name>
<feature type="region of interest" description="Disordered" evidence="1">
    <location>
        <begin position="61"/>
        <end position="86"/>
    </location>
</feature>
<proteinExistence type="predicted"/>
<sequence length="86" mass="9823">MPIEELERPEEHTKGPTEPKERARLARRHVRECDIRTDNPMGSYTEAREPLNLAGLPSQLGIDHAEEELEAPEPLPKRGEPLINTY</sequence>
<dbReference type="Gramene" id="evm.model.05.785">
    <property type="protein sequence ID" value="cds.evm.model.05.785"/>
    <property type="gene ID" value="evm.TU.05.785"/>
</dbReference>
<feature type="region of interest" description="Disordered" evidence="1">
    <location>
        <begin position="1"/>
        <end position="27"/>
    </location>
</feature>
<dbReference type="AlphaFoldDB" id="A0A803PRV7"/>
<keyword evidence="3" id="KW-1185">Reference proteome</keyword>
<evidence type="ECO:0000313" key="2">
    <source>
        <dbReference type="EnsemblPlants" id="cds.evm.model.05.785"/>
    </source>
</evidence>
<protein>
    <submittedName>
        <fullName evidence="2">Uncharacterized protein</fullName>
    </submittedName>
</protein>
<accession>A0A803PRV7</accession>
<reference evidence="2" key="2">
    <citation type="submission" date="2021-03" db="UniProtKB">
        <authorList>
            <consortium name="EnsemblPlants"/>
        </authorList>
    </citation>
    <scope>IDENTIFICATION</scope>
</reference>
<dbReference type="EMBL" id="UZAU01000457">
    <property type="status" value="NOT_ANNOTATED_CDS"/>
    <property type="molecule type" value="Genomic_DNA"/>
</dbReference>
<feature type="compositionally biased region" description="Basic and acidic residues" evidence="1">
    <location>
        <begin position="1"/>
        <end position="24"/>
    </location>
</feature>
<evidence type="ECO:0000313" key="3">
    <source>
        <dbReference type="Proteomes" id="UP000596661"/>
    </source>
</evidence>
<dbReference type="EnsemblPlants" id="evm.model.05.785">
    <property type="protein sequence ID" value="cds.evm.model.05.785"/>
    <property type="gene ID" value="evm.TU.05.785"/>
</dbReference>
<dbReference type="Proteomes" id="UP000596661">
    <property type="component" value="Chromosome 5"/>
</dbReference>
<evidence type="ECO:0000256" key="1">
    <source>
        <dbReference type="SAM" id="MobiDB-lite"/>
    </source>
</evidence>